<evidence type="ECO:0000313" key="2">
    <source>
        <dbReference type="Proteomes" id="UP000032304"/>
    </source>
</evidence>
<organism evidence="1 2">
    <name type="scientific">Gossypium raimondii</name>
    <name type="common">Peruvian cotton</name>
    <name type="synonym">Gossypium klotzschianum subsp. raimondii</name>
    <dbReference type="NCBI Taxonomy" id="29730"/>
    <lineage>
        <taxon>Eukaryota</taxon>
        <taxon>Viridiplantae</taxon>
        <taxon>Streptophyta</taxon>
        <taxon>Embryophyta</taxon>
        <taxon>Tracheophyta</taxon>
        <taxon>Spermatophyta</taxon>
        <taxon>Magnoliopsida</taxon>
        <taxon>eudicotyledons</taxon>
        <taxon>Gunneridae</taxon>
        <taxon>Pentapetalae</taxon>
        <taxon>rosids</taxon>
        <taxon>malvids</taxon>
        <taxon>Malvales</taxon>
        <taxon>Malvaceae</taxon>
        <taxon>Malvoideae</taxon>
        <taxon>Gossypium</taxon>
    </lineage>
</organism>
<proteinExistence type="predicted"/>
<accession>A0A0D2QHC5</accession>
<gene>
    <name evidence="1" type="ORF">B456_003G081900</name>
</gene>
<dbReference type="Proteomes" id="UP000032304">
    <property type="component" value="Chromosome 3"/>
</dbReference>
<name>A0A0D2QHC5_GOSRA</name>
<dbReference type="EMBL" id="CM001742">
    <property type="protein sequence ID" value="KJB19049.1"/>
    <property type="molecule type" value="Genomic_DNA"/>
</dbReference>
<keyword evidence="2" id="KW-1185">Reference proteome</keyword>
<reference evidence="1 2" key="1">
    <citation type="journal article" date="2012" name="Nature">
        <title>Repeated polyploidization of Gossypium genomes and the evolution of spinnable cotton fibres.</title>
        <authorList>
            <person name="Paterson A.H."/>
            <person name="Wendel J.F."/>
            <person name="Gundlach H."/>
            <person name="Guo H."/>
            <person name="Jenkins J."/>
            <person name="Jin D."/>
            <person name="Llewellyn D."/>
            <person name="Showmaker K.C."/>
            <person name="Shu S."/>
            <person name="Udall J."/>
            <person name="Yoo M.J."/>
            <person name="Byers R."/>
            <person name="Chen W."/>
            <person name="Doron-Faigenboim A."/>
            <person name="Duke M.V."/>
            <person name="Gong L."/>
            <person name="Grimwood J."/>
            <person name="Grover C."/>
            <person name="Grupp K."/>
            <person name="Hu G."/>
            <person name="Lee T.H."/>
            <person name="Li J."/>
            <person name="Lin L."/>
            <person name="Liu T."/>
            <person name="Marler B.S."/>
            <person name="Page J.T."/>
            <person name="Roberts A.W."/>
            <person name="Romanel E."/>
            <person name="Sanders W.S."/>
            <person name="Szadkowski E."/>
            <person name="Tan X."/>
            <person name="Tang H."/>
            <person name="Xu C."/>
            <person name="Wang J."/>
            <person name="Wang Z."/>
            <person name="Zhang D."/>
            <person name="Zhang L."/>
            <person name="Ashrafi H."/>
            <person name="Bedon F."/>
            <person name="Bowers J.E."/>
            <person name="Brubaker C.L."/>
            <person name="Chee P.W."/>
            <person name="Das S."/>
            <person name="Gingle A.R."/>
            <person name="Haigler C.H."/>
            <person name="Harker D."/>
            <person name="Hoffmann L.V."/>
            <person name="Hovav R."/>
            <person name="Jones D.C."/>
            <person name="Lemke C."/>
            <person name="Mansoor S."/>
            <person name="ur Rahman M."/>
            <person name="Rainville L.N."/>
            <person name="Rambani A."/>
            <person name="Reddy U.K."/>
            <person name="Rong J.K."/>
            <person name="Saranga Y."/>
            <person name="Scheffler B.E."/>
            <person name="Scheffler J.A."/>
            <person name="Stelly D.M."/>
            <person name="Triplett B.A."/>
            <person name="Van Deynze A."/>
            <person name="Vaslin M.F."/>
            <person name="Waghmare V.N."/>
            <person name="Walford S.A."/>
            <person name="Wright R.J."/>
            <person name="Zaki E.A."/>
            <person name="Zhang T."/>
            <person name="Dennis E.S."/>
            <person name="Mayer K.F."/>
            <person name="Peterson D.G."/>
            <person name="Rokhsar D.S."/>
            <person name="Wang X."/>
            <person name="Schmutz J."/>
        </authorList>
    </citation>
    <scope>NUCLEOTIDE SEQUENCE [LARGE SCALE GENOMIC DNA]</scope>
</reference>
<dbReference type="Gramene" id="KJB19049">
    <property type="protein sequence ID" value="KJB19049"/>
    <property type="gene ID" value="B456_003G081900"/>
</dbReference>
<sequence>MLTRVFAALSLSSPFNFLVFSPFQKIEKECQNSIAHASRSRSFDFPSCFLLFLWNQTVQKIEIQQKYQHFF</sequence>
<evidence type="ECO:0000313" key="1">
    <source>
        <dbReference type="EMBL" id="KJB19049.1"/>
    </source>
</evidence>
<dbReference type="AlphaFoldDB" id="A0A0D2QHC5"/>
<protein>
    <submittedName>
        <fullName evidence="1">Uncharacterized protein</fullName>
    </submittedName>
</protein>